<keyword evidence="2" id="KW-0859">Xylose metabolism</keyword>
<protein>
    <submittedName>
        <fullName evidence="7">FGGY-family carbohydrate kinase</fullName>
        <ecNumber evidence="7">2.7.1.-</ecNumber>
    </submittedName>
</protein>
<comment type="similarity">
    <text evidence="1">Belongs to the FGGY kinase family.</text>
</comment>
<evidence type="ECO:0000256" key="3">
    <source>
        <dbReference type="ARBA" id="ARBA00022679"/>
    </source>
</evidence>
<accession>A0ABW4T1B1</accession>
<keyword evidence="8" id="KW-1185">Reference proteome</keyword>
<feature type="domain" description="Carbohydrate kinase FGGY C-terminal" evidence="6">
    <location>
        <begin position="323"/>
        <end position="445"/>
    </location>
</feature>
<evidence type="ECO:0000259" key="5">
    <source>
        <dbReference type="Pfam" id="PF00370"/>
    </source>
</evidence>
<evidence type="ECO:0000256" key="1">
    <source>
        <dbReference type="ARBA" id="ARBA00009156"/>
    </source>
</evidence>
<keyword evidence="4 7" id="KW-0418">Kinase</keyword>
<evidence type="ECO:0000256" key="2">
    <source>
        <dbReference type="ARBA" id="ARBA00022629"/>
    </source>
</evidence>
<dbReference type="SUPFAM" id="SSF53067">
    <property type="entry name" value="Actin-like ATPase domain"/>
    <property type="match status" value="2"/>
</dbReference>
<dbReference type="EC" id="2.7.1.-" evidence="7"/>
<dbReference type="InterPro" id="IPR000577">
    <property type="entry name" value="Carb_kinase_FGGY"/>
</dbReference>
<comment type="caution">
    <text evidence="7">The sequence shown here is derived from an EMBL/GenBank/DDBJ whole genome shotgun (WGS) entry which is preliminary data.</text>
</comment>
<sequence length="505" mass="53306">MNEVWVGLDLGTQSVRALAVTGSGEVVGMGMRRLTSSREGVRHEQDPEQWWSAATAACAEALSEVPDGAVRGVAVDATSGTVLLADAGGRPLTRGLMYDDTRAADEVERINDAGAAVWARLGYQRMQAAWALPKLLWLLKEFGVRDPDGRRDGQRWHAVPRAHGVRLLHQSDFVNTRLTGHAVPTDLSSALKTGAHLIDETWPAGVFDALGVPSEVLPPLVRSGTVIGQVCAAAARVSGLPEGTPVIAGATDGCAAQLGAGALTPGSWNSVLGTTLVIKGVTRDLVMDPLGAVYSHKAPDGDWLPGGASSTGSGVIARDFPGRDLDDLTTRAAAHEPAGPVAYPLVSPGERFPFVAPQARGFLLGEVAGEAEHFAALLQGVAFVERLCFDYLDLLGAPVDGPLILTGGATRSAYWCELRAGVLGRQVTLPENAEPALGMAVLAASQGRPIADVAAEMVRVRDRIDPRPGSSGRFDDAYLRLIDELARRRWLPTAVAAHAHERTNR</sequence>
<feature type="domain" description="Carbohydrate kinase FGGY N-terminal" evidence="5">
    <location>
        <begin position="4"/>
        <end position="259"/>
    </location>
</feature>
<keyword evidence="3 7" id="KW-0808">Transferase</keyword>
<dbReference type="Pfam" id="PF02782">
    <property type="entry name" value="FGGY_C"/>
    <property type="match status" value="1"/>
</dbReference>
<organism evidence="7 8">
    <name type="scientific">Nonomuraea mangrovi</name>
    <dbReference type="NCBI Taxonomy" id="2316207"/>
    <lineage>
        <taxon>Bacteria</taxon>
        <taxon>Bacillati</taxon>
        <taxon>Actinomycetota</taxon>
        <taxon>Actinomycetes</taxon>
        <taxon>Streptosporangiales</taxon>
        <taxon>Streptosporangiaceae</taxon>
        <taxon>Nonomuraea</taxon>
    </lineage>
</organism>
<evidence type="ECO:0000313" key="8">
    <source>
        <dbReference type="Proteomes" id="UP001597368"/>
    </source>
</evidence>
<reference evidence="8" key="1">
    <citation type="journal article" date="2019" name="Int. J. Syst. Evol. Microbiol.">
        <title>The Global Catalogue of Microorganisms (GCM) 10K type strain sequencing project: providing services to taxonomists for standard genome sequencing and annotation.</title>
        <authorList>
            <consortium name="The Broad Institute Genomics Platform"/>
            <consortium name="The Broad Institute Genome Sequencing Center for Infectious Disease"/>
            <person name="Wu L."/>
            <person name="Ma J."/>
        </authorList>
    </citation>
    <scope>NUCLEOTIDE SEQUENCE [LARGE SCALE GENOMIC DNA]</scope>
    <source>
        <strain evidence="8">ICMP 6774ER</strain>
    </source>
</reference>
<dbReference type="CDD" id="cd07783">
    <property type="entry name" value="ASKHA_NBD_FGGY_SePSK_AtXK1-like"/>
    <property type="match status" value="1"/>
</dbReference>
<dbReference type="Proteomes" id="UP001597368">
    <property type="component" value="Unassembled WGS sequence"/>
</dbReference>
<dbReference type="InterPro" id="IPR043129">
    <property type="entry name" value="ATPase_NBD"/>
</dbReference>
<keyword evidence="2" id="KW-0119">Carbohydrate metabolism</keyword>
<dbReference type="InterPro" id="IPR050406">
    <property type="entry name" value="FGGY_Carb_Kinase"/>
</dbReference>
<dbReference type="GO" id="GO:0016301">
    <property type="term" value="F:kinase activity"/>
    <property type="evidence" value="ECO:0007669"/>
    <property type="project" value="UniProtKB-KW"/>
</dbReference>
<gene>
    <name evidence="7" type="ORF">ACFSKW_26000</name>
</gene>
<dbReference type="PANTHER" id="PTHR43095:SF5">
    <property type="entry name" value="XYLULOSE KINASE"/>
    <property type="match status" value="1"/>
</dbReference>
<dbReference type="InterPro" id="IPR018485">
    <property type="entry name" value="FGGY_C"/>
</dbReference>
<dbReference type="RefSeq" id="WP_379575043.1">
    <property type="nucleotide sequence ID" value="NZ_JBHUFV010000038.1"/>
</dbReference>
<dbReference type="EMBL" id="JBHUFV010000038">
    <property type="protein sequence ID" value="MFD1934930.1"/>
    <property type="molecule type" value="Genomic_DNA"/>
</dbReference>
<evidence type="ECO:0000259" key="6">
    <source>
        <dbReference type="Pfam" id="PF02782"/>
    </source>
</evidence>
<name>A0ABW4T1B1_9ACTN</name>
<evidence type="ECO:0000313" key="7">
    <source>
        <dbReference type="EMBL" id="MFD1934930.1"/>
    </source>
</evidence>
<dbReference type="Pfam" id="PF00370">
    <property type="entry name" value="FGGY_N"/>
    <property type="match status" value="1"/>
</dbReference>
<proteinExistence type="inferred from homology"/>
<dbReference type="PANTHER" id="PTHR43095">
    <property type="entry name" value="SUGAR KINASE"/>
    <property type="match status" value="1"/>
</dbReference>
<dbReference type="PIRSF" id="PIRSF000538">
    <property type="entry name" value="GlpK"/>
    <property type="match status" value="1"/>
</dbReference>
<dbReference type="Gene3D" id="3.30.420.40">
    <property type="match status" value="2"/>
</dbReference>
<dbReference type="InterPro" id="IPR018484">
    <property type="entry name" value="FGGY_N"/>
</dbReference>
<evidence type="ECO:0000256" key="4">
    <source>
        <dbReference type="ARBA" id="ARBA00022777"/>
    </source>
</evidence>